<dbReference type="Pfam" id="PF01835">
    <property type="entry name" value="MG2"/>
    <property type="match status" value="1"/>
</dbReference>
<keyword evidence="6" id="KW-0722">Serine protease inhibitor</keyword>
<dbReference type="FunFam" id="1.50.10.20:FF:000001">
    <property type="entry name" value="CD109 isoform 1"/>
    <property type="match status" value="1"/>
</dbReference>
<dbReference type="InterPro" id="IPR041555">
    <property type="entry name" value="MG3"/>
</dbReference>
<dbReference type="SMART" id="SM01361">
    <property type="entry name" value="A2M_recep"/>
    <property type="match status" value="1"/>
</dbReference>
<dbReference type="SUPFAM" id="SSF48239">
    <property type="entry name" value="Terpenoid cyclases/Protein prenyltransferases"/>
    <property type="match status" value="1"/>
</dbReference>
<dbReference type="SUPFAM" id="SSF49410">
    <property type="entry name" value="Alpha-macroglobulin receptor domain"/>
    <property type="match status" value="1"/>
</dbReference>
<evidence type="ECO:0000256" key="7">
    <source>
        <dbReference type="ARBA" id="ARBA00023157"/>
    </source>
</evidence>
<feature type="domain" description="Alpha-2-macroglobulin bait region" evidence="10">
    <location>
        <begin position="445"/>
        <end position="595"/>
    </location>
</feature>
<dbReference type="STRING" id="55544.A0A4D9DVQ6"/>
<dbReference type="Gene3D" id="2.60.40.1940">
    <property type="match status" value="1"/>
</dbReference>
<evidence type="ECO:0000256" key="9">
    <source>
        <dbReference type="SAM" id="SignalP"/>
    </source>
</evidence>
<proteinExistence type="inferred from homology"/>
<comment type="caution">
    <text evidence="13">The sequence shown here is derived from an EMBL/GenBank/DDBJ whole genome shotgun (WGS) entry which is preliminary data.</text>
</comment>
<dbReference type="InterPro" id="IPR050473">
    <property type="entry name" value="A2M/Complement_sys"/>
</dbReference>
<organism evidence="13 14">
    <name type="scientific">Platysternon megacephalum</name>
    <name type="common">big-headed turtle</name>
    <dbReference type="NCBI Taxonomy" id="55544"/>
    <lineage>
        <taxon>Eukaryota</taxon>
        <taxon>Metazoa</taxon>
        <taxon>Chordata</taxon>
        <taxon>Craniata</taxon>
        <taxon>Vertebrata</taxon>
        <taxon>Euteleostomi</taxon>
        <taxon>Archelosauria</taxon>
        <taxon>Testudinata</taxon>
        <taxon>Testudines</taxon>
        <taxon>Cryptodira</taxon>
        <taxon>Durocryptodira</taxon>
        <taxon>Testudinoidea</taxon>
        <taxon>Platysternidae</taxon>
        <taxon>Platysternon</taxon>
    </lineage>
</organism>
<name>A0A4D9DVQ6_9SAUR</name>
<dbReference type="InterPro" id="IPR047565">
    <property type="entry name" value="Alpha-macroglob_thiol-ester_cl"/>
</dbReference>
<keyword evidence="7" id="KW-1015">Disulfide bond</keyword>
<keyword evidence="4" id="KW-0646">Protease inhibitor</keyword>
<dbReference type="InterPro" id="IPR011626">
    <property type="entry name" value="Alpha-macroglobulin_TED"/>
</dbReference>
<dbReference type="GO" id="GO:0004867">
    <property type="term" value="F:serine-type endopeptidase inhibitor activity"/>
    <property type="evidence" value="ECO:0007669"/>
    <property type="project" value="UniProtKB-KW"/>
</dbReference>
<evidence type="ECO:0000256" key="1">
    <source>
        <dbReference type="ARBA" id="ARBA00004613"/>
    </source>
</evidence>
<evidence type="ECO:0000256" key="6">
    <source>
        <dbReference type="ARBA" id="ARBA00022900"/>
    </source>
</evidence>
<dbReference type="Gene3D" id="2.20.130.20">
    <property type="match status" value="2"/>
</dbReference>
<dbReference type="InterPro" id="IPR040839">
    <property type="entry name" value="MG4"/>
</dbReference>
<dbReference type="SMART" id="SM01419">
    <property type="entry name" value="Thiol-ester_cl"/>
    <property type="match status" value="1"/>
</dbReference>
<dbReference type="InterPro" id="IPR008930">
    <property type="entry name" value="Terpenoid_cyclase/PrenylTrfase"/>
</dbReference>
<gene>
    <name evidence="13" type="ORF">DR999_PMT19085</name>
</gene>
<feature type="signal peptide" evidence="9">
    <location>
        <begin position="1"/>
        <end position="18"/>
    </location>
</feature>
<comment type="similarity">
    <text evidence="2">Belongs to the protease inhibitor I39 (alpha-2-macroglobulin) family.</text>
</comment>
<protein>
    <submittedName>
        <fullName evidence="13">Transmembrane and coiled-coil domain-containing protein 5B-like</fullName>
    </submittedName>
</protein>
<keyword evidence="5 9" id="KW-0732">Signal</keyword>
<dbReference type="InterPro" id="IPR036595">
    <property type="entry name" value="A-macroglobulin_rcpt-bd_sf"/>
</dbReference>
<keyword evidence="14" id="KW-1185">Reference proteome</keyword>
<dbReference type="GO" id="GO:0005615">
    <property type="term" value="C:extracellular space"/>
    <property type="evidence" value="ECO:0007669"/>
    <property type="project" value="InterPro"/>
</dbReference>
<dbReference type="InterPro" id="IPR014756">
    <property type="entry name" value="Ig_E-set"/>
</dbReference>
<evidence type="ECO:0000259" key="12">
    <source>
        <dbReference type="SMART" id="SM01361"/>
    </source>
</evidence>
<dbReference type="Pfam" id="PF00207">
    <property type="entry name" value="A2M"/>
    <property type="match status" value="1"/>
</dbReference>
<keyword evidence="3" id="KW-0964">Secreted</keyword>
<keyword evidence="13" id="KW-0472">Membrane</keyword>
<dbReference type="SUPFAM" id="SSF81296">
    <property type="entry name" value="E set domains"/>
    <property type="match status" value="1"/>
</dbReference>
<dbReference type="InterPro" id="IPR002890">
    <property type="entry name" value="MG2"/>
</dbReference>
<dbReference type="EMBL" id="QXTE01000359">
    <property type="protein sequence ID" value="TFJ98942.1"/>
    <property type="molecule type" value="Genomic_DNA"/>
</dbReference>
<dbReference type="Pfam" id="PF07677">
    <property type="entry name" value="A2M_recep"/>
    <property type="match status" value="1"/>
</dbReference>
<dbReference type="Pfam" id="PF17791">
    <property type="entry name" value="MG3"/>
    <property type="match status" value="1"/>
</dbReference>
<dbReference type="Gene3D" id="1.50.10.20">
    <property type="match status" value="1"/>
</dbReference>
<dbReference type="PANTHER" id="PTHR11412">
    <property type="entry name" value="MACROGLOBULIN / COMPLEMENT"/>
    <property type="match status" value="1"/>
</dbReference>
<keyword evidence="8" id="KW-0325">Glycoprotein</keyword>
<feature type="domain" description="Alpha-2-macroglobulin" evidence="11">
    <location>
        <begin position="712"/>
        <end position="801"/>
    </location>
</feature>
<dbReference type="Gene3D" id="2.60.40.1930">
    <property type="match status" value="2"/>
</dbReference>
<evidence type="ECO:0000313" key="14">
    <source>
        <dbReference type="Proteomes" id="UP000297703"/>
    </source>
</evidence>
<dbReference type="CDD" id="cd02897">
    <property type="entry name" value="A2M_2"/>
    <property type="match status" value="1"/>
</dbReference>
<dbReference type="OrthoDB" id="9998011at2759"/>
<evidence type="ECO:0000256" key="5">
    <source>
        <dbReference type="ARBA" id="ARBA00022729"/>
    </source>
</evidence>
<feature type="chain" id="PRO_5020036035" evidence="9">
    <location>
        <begin position="19"/>
        <end position="1404"/>
    </location>
</feature>
<reference evidence="13 14" key="2">
    <citation type="submission" date="2019-04" db="EMBL/GenBank/DDBJ databases">
        <title>The genome sequence of big-headed turtle.</title>
        <authorList>
            <person name="Gong S."/>
        </authorList>
    </citation>
    <scope>NUCLEOTIDE SEQUENCE [LARGE SCALE GENOMIC DNA]</scope>
    <source>
        <strain evidence="13">DO16091913</strain>
        <tissue evidence="13">Muscle</tissue>
    </source>
</reference>
<evidence type="ECO:0000256" key="8">
    <source>
        <dbReference type="ARBA" id="ARBA00023180"/>
    </source>
</evidence>
<reference evidence="13 14" key="1">
    <citation type="submission" date="2019-04" db="EMBL/GenBank/DDBJ databases">
        <title>Draft genome of the big-headed turtle Platysternon megacephalum.</title>
        <authorList>
            <person name="Gong S."/>
        </authorList>
    </citation>
    <scope>NUCLEOTIDE SEQUENCE [LARGE SCALE GENOMIC DNA]</scope>
    <source>
        <strain evidence="13">DO16091913</strain>
        <tissue evidence="13">Muscle</tissue>
    </source>
</reference>
<dbReference type="Pfam" id="PF17789">
    <property type="entry name" value="MG4"/>
    <property type="match status" value="1"/>
</dbReference>
<keyword evidence="13" id="KW-0812">Transmembrane</keyword>
<feature type="domain" description="Alpha-macroglobulin receptor-binding" evidence="12">
    <location>
        <begin position="1335"/>
        <end position="1399"/>
    </location>
</feature>
<dbReference type="FunFam" id="2.60.40.1930:FF:000001">
    <property type="entry name" value="CD109 isoform 3"/>
    <property type="match status" value="1"/>
</dbReference>
<sequence>MWAPIILSCVFYTMVTVAQPRYLIVIPAELTFPSVQRVCLDLRGVEKPIRVALTLVHASRSLVLFRRVIRNNKILECSRFWVPSPAGGQEEVCTVQLTISNGRYFNVKEEKKVLIRKGDSSTFVQTDKPVYTPGQKVKFRILTLNEEFVPLNSKQDPNSNRISQWLDVRPRQGIVDLSFQLADEPSLGTYTINVASTKASSTFSVEEYVLPKFEVFFEGPIQIYALDKTFPLHVCGRYTYGRAVQGTIQVTLCQKAWRYKRPPRHFGTDICEEYSGQTTSRGCFSTSVSMAVFNLTSYEYDSKLSAEASLVEDGTGVQINASSQFLISRTAVTATFEKLDDYYIPGVPYRGKIKLQDHRGDIMKSTKVYLMISYMGRRFNKTYITDGTGRASFNMDTTAWNSSSVSLEGRFKLEDLVQEPGKINVDYVNTYQYLQPFHVTTKSFLKIHPLPGTLPCGLQQNVQVTFALRRKDLGEGASRMDFAYYVTGKAGIVVRGQKNIRIGKLSTLKGSFSIPLTFTSDFTPAPSLVVYAIFPSKGVAADSIQFDVAMCFKNQVKMGFSAKETLPGSTVQLQLQAASGSVCAVRAVDKSVLLMRPEKELTNQTVYELFPFIQRHGYPHQVEEYPDLCVRLPPLLPLVSRRPWYPYQPDVFNLFRSIGLKIFSNLMIKKPTQCYYPMDKRPTAPPERPIGILEAPPKSTIQGRVRQYFPETWLWDLISVGPTGNRDVPVSVPDTITEWKAGMFCMARLGFGLAPTTSLVTFQPFFVDVTLPYSVVRGETFTLKATIFNYLRQCIQIQVSLAKSPDFRLELCRSCRYIHCLCAEESRTFSWSVTATTLGAVNITVSTMVMDNTPQCGGRRTFPPAMPRRDTLIKPLLVRPEGVLVEKAHSCLLCPRGGNTVKDPVSLTLPANVVKGSARATISVLGDIMGTVLQNLDRLVQMPSGCGEQNMVLFAPIIYVLQYLEKTGQLTPEIRERATGFLRSGKQLLYKHRHGAYSAFGEHDREGNTWLTAFVVKSFGQAKKSIFIDDKNIQDALKWLELHQLPSGCFTNKGRLFHSSMKGGVNDEISLGAYITAALLELGQPLKGSMVQAALRCLIHAVHNVTNIYTEAVLAYAFALAGDYEVTQELLYKLDEQAIKSGGQIHWSPKPSAPADTDFWPRTQSVDVELTAYVLLAYLSKPHINAGDMASAAGIVAWLARQQNARGGFASTQDTVVALQALGKYAARTFSTLAQVTVTVKSQRSFERKFQVTHKNRLLLQHAVLTEIPGEFSVQAQGSGCVYAQTVLRYNEPPPRISVTFSLRVTTQLIDCAKGNARFLTVRIHVSYIGSRVTSNMVIVEVSLLSGFSLASGSRTSLSDESQTFVLQLEQEIEVKGLKPANIKVYDYYQPEERALADYNAVCS</sequence>
<dbReference type="Pfam" id="PF07703">
    <property type="entry name" value="A2M_BRD"/>
    <property type="match status" value="1"/>
</dbReference>
<dbReference type="InterPro" id="IPR041813">
    <property type="entry name" value="A2M_TED"/>
</dbReference>
<dbReference type="PROSITE" id="PS00477">
    <property type="entry name" value="ALPHA_2_MACROGLOBULIN"/>
    <property type="match status" value="1"/>
</dbReference>
<evidence type="ECO:0000256" key="4">
    <source>
        <dbReference type="ARBA" id="ARBA00022690"/>
    </source>
</evidence>
<evidence type="ECO:0000256" key="3">
    <source>
        <dbReference type="ARBA" id="ARBA00022525"/>
    </source>
</evidence>
<dbReference type="InterPro" id="IPR019742">
    <property type="entry name" value="MacrogloblnA2_CS"/>
</dbReference>
<dbReference type="PANTHER" id="PTHR11412:SF182">
    <property type="entry name" value="ALPHA-2-MACROGLOBULIN-LIKE PROTEIN 1"/>
    <property type="match status" value="1"/>
</dbReference>
<dbReference type="InterPro" id="IPR011625">
    <property type="entry name" value="A2M_N_BRD"/>
</dbReference>
<dbReference type="InterPro" id="IPR013783">
    <property type="entry name" value="Ig-like_fold"/>
</dbReference>
<dbReference type="SMART" id="SM01360">
    <property type="entry name" value="A2M"/>
    <property type="match status" value="1"/>
</dbReference>
<comment type="subcellular location">
    <subcellularLocation>
        <location evidence="1">Secreted</location>
    </subcellularLocation>
</comment>
<evidence type="ECO:0000313" key="13">
    <source>
        <dbReference type="EMBL" id="TFJ98942.1"/>
    </source>
</evidence>
<dbReference type="Gene3D" id="2.60.120.1540">
    <property type="match status" value="1"/>
</dbReference>
<dbReference type="Gene3D" id="2.60.40.690">
    <property type="entry name" value="Alpha-macroglobulin, receptor-binding domain"/>
    <property type="match status" value="2"/>
</dbReference>
<evidence type="ECO:0000259" key="10">
    <source>
        <dbReference type="SMART" id="SM01359"/>
    </source>
</evidence>
<evidence type="ECO:0000259" key="11">
    <source>
        <dbReference type="SMART" id="SM01360"/>
    </source>
</evidence>
<dbReference type="InterPro" id="IPR001599">
    <property type="entry name" value="Macroglobln_a2"/>
</dbReference>
<accession>A0A4D9DVQ6</accession>
<dbReference type="Proteomes" id="UP000297703">
    <property type="component" value="Unassembled WGS sequence"/>
</dbReference>
<dbReference type="Pfam" id="PF07678">
    <property type="entry name" value="TED_complement"/>
    <property type="match status" value="1"/>
</dbReference>
<dbReference type="InterPro" id="IPR009048">
    <property type="entry name" value="A-macroglobulin_rcpt-bd"/>
</dbReference>
<evidence type="ECO:0000256" key="2">
    <source>
        <dbReference type="ARBA" id="ARBA00010952"/>
    </source>
</evidence>
<dbReference type="SMART" id="SM01359">
    <property type="entry name" value="A2M_N_2"/>
    <property type="match status" value="1"/>
</dbReference>
<dbReference type="Gene3D" id="2.60.40.10">
    <property type="entry name" value="Immunoglobulins"/>
    <property type="match status" value="2"/>
</dbReference>